<reference evidence="1 2" key="1">
    <citation type="journal article" date="2019" name="Environ. Microbiol.">
        <title>Species interactions and distinct microbial communities in high Arctic permafrost affected cryosols are associated with the CH4 and CO2 gas fluxes.</title>
        <authorList>
            <person name="Altshuler I."/>
            <person name="Hamel J."/>
            <person name="Turney S."/>
            <person name="Magnuson E."/>
            <person name="Levesque R."/>
            <person name="Greer C."/>
            <person name="Whyte L.G."/>
        </authorList>
    </citation>
    <scope>NUCLEOTIDE SEQUENCE [LARGE SCALE GENOMIC DNA]</scope>
    <source>
        <strain evidence="1 2">E4</strain>
    </source>
</reference>
<evidence type="ECO:0000313" key="1">
    <source>
        <dbReference type="EMBL" id="TPG59957.1"/>
    </source>
</evidence>
<dbReference type="Proteomes" id="UP000317663">
    <property type="component" value="Unassembled WGS sequence"/>
</dbReference>
<evidence type="ECO:0000313" key="2">
    <source>
        <dbReference type="Proteomes" id="UP000317663"/>
    </source>
</evidence>
<proteinExistence type="predicted"/>
<protein>
    <submittedName>
        <fullName evidence="1">Uncharacterized protein</fullName>
    </submittedName>
</protein>
<comment type="caution">
    <text evidence="1">The sequence shown here is derived from an EMBL/GenBank/DDBJ whole genome shotgun (WGS) entry which is preliminary data.</text>
</comment>
<gene>
    <name evidence="1" type="ORF">EAH77_15430</name>
</gene>
<organism evidence="1 2">
    <name type="scientific">Ewingella americana</name>
    <dbReference type="NCBI Taxonomy" id="41202"/>
    <lineage>
        <taxon>Bacteria</taxon>
        <taxon>Pseudomonadati</taxon>
        <taxon>Pseudomonadota</taxon>
        <taxon>Gammaproteobacteria</taxon>
        <taxon>Enterobacterales</taxon>
        <taxon>Yersiniaceae</taxon>
        <taxon>Ewingella</taxon>
    </lineage>
</organism>
<keyword evidence="2" id="KW-1185">Reference proteome</keyword>
<accession>A0A502GCG2</accession>
<dbReference type="RefSeq" id="WP_140473684.1">
    <property type="nucleotide sequence ID" value="NZ_RCZD01000008.1"/>
</dbReference>
<dbReference type="AlphaFoldDB" id="A0A502GCG2"/>
<dbReference type="EMBL" id="RCZD01000008">
    <property type="protein sequence ID" value="TPG59957.1"/>
    <property type="molecule type" value="Genomic_DNA"/>
</dbReference>
<sequence length="442" mass="47714">MADIIPILFSIDLVSGSSVRLVAAKSSVKKVASSKKISYPVDPPVIAASSIVPVLLTGTMSYQTSKSVKIADKKITSASLGASVTDYSSTIFNQINFNTGVLLSAEFNINSVKISDKATKRTTLPNNGAETSASTLFKSSDIISAAIVIAVDDNIKLTKVAYQKIRSANLPTDEESKPLATIFQSGLIADVPIKVDNSLTVTSKIVETRKVKQANLPVNDAQMGISTLFSLAGFFAGKVVATAEIINQQKAFDYQETVQTPIRVDSVTNYGRVFEISSFKTAVLVESDAQINQKEVFKYLSTKQAHLPVNVTQYGNIFSISAPFVDSEKTGVRWRSTIASVSGFIADTMDALHSGRTVFEAEVLSGVIANPDYAKAETQLFRVGEYKSKGSIIGMDADTILAGRMHDFTLMELNVGFISAPRLPVVVFGFKPPSNTLRQTWY</sequence>
<name>A0A502GCG2_9GAMM</name>